<gene>
    <name evidence="1" type="ORF">HBO13_28495</name>
</gene>
<dbReference type="EMBL" id="JAAQYH010000019">
    <property type="protein sequence ID" value="NNA76580.1"/>
    <property type="molecule type" value="Genomic_DNA"/>
</dbReference>
<evidence type="ECO:0000313" key="2">
    <source>
        <dbReference type="Proteomes" id="UP000535954"/>
    </source>
</evidence>
<dbReference type="Pfam" id="PF05106">
    <property type="entry name" value="Phage_holin_3_1"/>
    <property type="match status" value="1"/>
</dbReference>
<evidence type="ECO:0000313" key="1">
    <source>
        <dbReference type="EMBL" id="NNA76580.1"/>
    </source>
</evidence>
<organism evidence="1 2">
    <name type="scientific">Pseudomonas lactis</name>
    <dbReference type="NCBI Taxonomy" id="1615674"/>
    <lineage>
        <taxon>Bacteria</taxon>
        <taxon>Pseudomonadati</taxon>
        <taxon>Pseudomonadota</taxon>
        <taxon>Gammaproteobacteria</taxon>
        <taxon>Pseudomonadales</taxon>
        <taxon>Pseudomonadaceae</taxon>
        <taxon>Pseudomonas</taxon>
    </lineage>
</organism>
<dbReference type="RefSeq" id="WP_054898887.1">
    <property type="nucleotide sequence ID" value="NZ_JAAQYH010000019.1"/>
</dbReference>
<reference evidence="1 2" key="1">
    <citation type="journal article" date="2020" name="Front. Microbiol.">
        <title>Genetic Organization of the aprX-lipA2 Operon Affects the Proteolytic Potential of Pseudomonas Species in Milk.</title>
        <authorList>
            <person name="Maier C."/>
            <person name="Huptas C."/>
            <person name="von Neubeck M."/>
            <person name="Scherer S."/>
            <person name="Wenning M."/>
            <person name="Lucking G."/>
        </authorList>
    </citation>
    <scope>NUCLEOTIDE SEQUENCE [LARGE SCALE GENOMIC DNA]</scope>
    <source>
        <strain evidence="1 2">WS 5405</strain>
    </source>
</reference>
<protein>
    <submittedName>
        <fullName evidence="1">Phage holin, lambda family</fullName>
    </submittedName>
</protein>
<dbReference type="Proteomes" id="UP000535954">
    <property type="component" value="Unassembled WGS sequence"/>
</dbReference>
<accession>A0A0R3AY51</accession>
<dbReference type="NCBIfam" id="TIGR01594">
    <property type="entry name" value="holin_lambda"/>
    <property type="match status" value="1"/>
</dbReference>
<proteinExistence type="predicted"/>
<sequence length="110" mass="11833">MSNMPDKPDTWAIALAWLSQHSPILYAAALSCAMAVLRITYGGGTRRQMIVEGAICGGLALTIISGLEFFSLPQSMATFVGGWVGFLGVEKIRSIADRVTDFKLPGRKVD</sequence>
<comment type="caution">
    <text evidence="1">The sequence shown here is derived from an EMBL/GenBank/DDBJ whole genome shotgun (WGS) entry which is preliminary data.</text>
</comment>
<name>A0A0R3AY51_9PSED</name>
<dbReference type="PROSITE" id="PS51257">
    <property type="entry name" value="PROKAR_LIPOPROTEIN"/>
    <property type="match status" value="1"/>
</dbReference>
<dbReference type="InterPro" id="IPR006481">
    <property type="entry name" value="Phage_lambda_GpS_holin"/>
</dbReference>
<dbReference type="AlphaFoldDB" id="A0A0R3AY51"/>
<dbReference type="OrthoDB" id="6711255at2"/>